<organism evidence="1 2">
    <name type="scientific">Pseudonocardia alaniniphila</name>
    <dbReference type="NCBI Taxonomy" id="75291"/>
    <lineage>
        <taxon>Bacteria</taxon>
        <taxon>Bacillati</taxon>
        <taxon>Actinomycetota</taxon>
        <taxon>Actinomycetes</taxon>
        <taxon>Pseudonocardiales</taxon>
        <taxon>Pseudonocardiaceae</taxon>
        <taxon>Pseudonocardia</taxon>
    </lineage>
</organism>
<dbReference type="PANTHER" id="PTHR38479">
    <property type="entry name" value="LMO0824 PROTEIN"/>
    <property type="match status" value="1"/>
</dbReference>
<comment type="caution">
    <text evidence="1">The sequence shown here is derived from an EMBL/GenBank/DDBJ whole genome shotgun (WGS) entry which is preliminary data.</text>
</comment>
<proteinExistence type="predicted"/>
<dbReference type="Pfam" id="PF06224">
    <property type="entry name" value="AlkZ-like"/>
    <property type="match status" value="1"/>
</dbReference>
<dbReference type="GO" id="GO:0003677">
    <property type="term" value="F:DNA binding"/>
    <property type="evidence" value="ECO:0007669"/>
    <property type="project" value="UniProtKB-KW"/>
</dbReference>
<protein>
    <submittedName>
        <fullName evidence="1">Winged helix DNA-binding domain-containing protein</fullName>
    </submittedName>
</protein>
<accession>A0ABS9TKC5</accession>
<dbReference type="Proteomes" id="UP001299970">
    <property type="component" value="Unassembled WGS sequence"/>
</dbReference>
<reference evidence="1 2" key="1">
    <citation type="submission" date="2022-03" db="EMBL/GenBank/DDBJ databases">
        <title>Pseudonocardia alaer sp. nov., a novel actinomycete isolated from reed forest soil.</title>
        <authorList>
            <person name="Wang L."/>
        </authorList>
    </citation>
    <scope>NUCLEOTIDE SEQUENCE [LARGE SCALE GENOMIC DNA]</scope>
    <source>
        <strain evidence="1 2">Y-16303</strain>
    </source>
</reference>
<name>A0ABS9TKC5_9PSEU</name>
<dbReference type="PANTHER" id="PTHR38479:SF2">
    <property type="entry name" value="WINGED HELIX DNA-BINDING DOMAIN-CONTAINING PROTEIN"/>
    <property type="match status" value="1"/>
</dbReference>
<dbReference type="EMBL" id="JAKXMK010000023">
    <property type="protein sequence ID" value="MCH6168994.1"/>
    <property type="molecule type" value="Genomic_DNA"/>
</dbReference>
<gene>
    <name evidence="1" type="ORF">MMF94_25145</name>
</gene>
<dbReference type="InterPro" id="IPR009351">
    <property type="entry name" value="AlkZ-like"/>
</dbReference>
<evidence type="ECO:0000313" key="1">
    <source>
        <dbReference type="EMBL" id="MCH6168994.1"/>
    </source>
</evidence>
<dbReference type="RefSeq" id="WP_241039639.1">
    <property type="nucleotide sequence ID" value="NZ_BAAAJF010000040.1"/>
</dbReference>
<evidence type="ECO:0000313" key="2">
    <source>
        <dbReference type="Proteomes" id="UP001299970"/>
    </source>
</evidence>
<keyword evidence="2" id="KW-1185">Reference proteome</keyword>
<keyword evidence="1" id="KW-0238">DNA-binding</keyword>
<sequence length="317" mass="33053">MSRLVGVQAQDWRSARLALRARSDGLTPDALDSAAAGGSLVVAWLLRGTLHLVRAEDHGWLLALTARAGVVESRRRLAEEGVTEPQVDTALRVIATGPAGGPRSREELTDHLAAAGVPVAGQAVHHCLRVAALHGRAVLVPGAEAGSLLVRAIDPPAAPSDRDAAVVELARRYLRGHGPATAADLAVWSGLPLRDARAGLRGLGASLVECGDGLVDLACRDAAGDDVPGVPPRLLPPFDPFLLGWADRSFAVPEHLRSRVHPGGGMLRATATVDGAAVGTWTMRRRGGRPEVALDVAEPAHIEALQADVADVLRFSG</sequence>